<evidence type="ECO:0008006" key="2">
    <source>
        <dbReference type="Google" id="ProtNLM"/>
    </source>
</evidence>
<reference evidence="1" key="1">
    <citation type="submission" date="2018-05" db="EMBL/GenBank/DDBJ databases">
        <authorList>
            <person name="Lanie J.A."/>
            <person name="Ng W.-L."/>
            <person name="Kazmierczak K.M."/>
            <person name="Andrzejewski T.M."/>
            <person name="Davidsen T.M."/>
            <person name="Wayne K.J."/>
            <person name="Tettelin H."/>
            <person name="Glass J.I."/>
            <person name="Rusch D."/>
            <person name="Podicherti R."/>
            <person name="Tsui H.-C.T."/>
            <person name="Winkler M.E."/>
        </authorList>
    </citation>
    <scope>NUCLEOTIDE SEQUENCE</scope>
</reference>
<organism evidence="1">
    <name type="scientific">marine metagenome</name>
    <dbReference type="NCBI Taxonomy" id="408172"/>
    <lineage>
        <taxon>unclassified sequences</taxon>
        <taxon>metagenomes</taxon>
        <taxon>ecological metagenomes</taxon>
    </lineage>
</organism>
<dbReference type="AlphaFoldDB" id="A0A381NXD8"/>
<evidence type="ECO:0000313" key="1">
    <source>
        <dbReference type="EMBL" id="SUZ59285.1"/>
    </source>
</evidence>
<protein>
    <recommendedName>
        <fullName evidence="2">Extracellular endo-alpha-(1-&gt;5)-L-arabinanase C-terminal domain-containing protein</fullName>
    </recommendedName>
</protein>
<dbReference type="EMBL" id="UINC01000668">
    <property type="protein sequence ID" value="SUZ59285.1"/>
    <property type="molecule type" value="Genomic_DNA"/>
</dbReference>
<proteinExistence type="predicted"/>
<name>A0A381NXD8_9ZZZZ</name>
<gene>
    <name evidence="1" type="ORF">METZ01_LOCUS12139</name>
</gene>
<accession>A0A381NXD8</accession>
<sequence length="114" mass="11986">MISCLVGIMLLVSPSLAQQVNGTWILAVELDAVSGGEARFVLAVEDGKISGSYTGALGEDIPVTGKVTEEGVTFSFDSQAGEVFYEGKIEENTMEGTCEYGQLGPGTFKGAREK</sequence>